<dbReference type="Gene3D" id="2.30.110.10">
    <property type="entry name" value="Electron Transport, Fmn-binding Protein, Chain A"/>
    <property type="match status" value="1"/>
</dbReference>
<dbReference type="Pfam" id="PF12900">
    <property type="entry name" value="Pyridox_ox_2"/>
    <property type="match status" value="1"/>
</dbReference>
<gene>
    <name evidence="1" type="ORF">J4573_03345</name>
</gene>
<reference evidence="1" key="1">
    <citation type="submission" date="2021-03" db="EMBL/GenBank/DDBJ databases">
        <authorList>
            <person name="Kanchanasin P."/>
            <person name="Saeng-In P."/>
            <person name="Phongsopitanun W."/>
            <person name="Yuki M."/>
            <person name="Kudo T."/>
            <person name="Ohkuma M."/>
            <person name="Tanasupawat S."/>
        </authorList>
    </citation>
    <scope>NUCLEOTIDE SEQUENCE</scope>
    <source>
        <strain evidence="1">GKU 128</strain>
    </source>
</reference>
<protein>
    <submittedName>
        <fullName evidence="1">Pyridoxamine 5'-phosphate oxidase family protein</fullName>
    </submittedName>
</protein>
<proteinExistence type="predicted"/>
<dbReference type="Proteomes" id="UP000669179">
    <property type="component" value="Unassembled WGS sequence"/>
</dbReference>
<organism evidence="1 2">
    <name type="scientific">Actinomadura barringtoniae</name>
    <dbReference type="NCBI Taxonomy" id="1427535"/>
    <lineage>
        <taxon>Bacteria</taxon>
        <taxon>Bacillati</taxon>
        <taxon>Actinomycetota</taxon>
        <taxon>Actinomycetes</taxon>
        <taxon>Streptosporangiales</taxon>
        <taxon>Thermomonosporaceae</taxon>
        <taxon>Actinomadura</taxon>
    </lineage>
</organism>
<evidence type="ECO:0000313" key="1">
    <source>
        <dbReference type="EMBL" id="MBO2446110.1"/>
    </source>
</evidence>
<accession>A0A939T7Q5</accession>
<sequence length="137" mass="14950">MKRDECGLQVLDRIECLALMRSVPVGRIVFTERALPAVQPVGFALDDDGGGHCVVIQATPESRLAAATRDSIVAFQTDAFDAADGTGWSVTVIGWARAVHDQTIRISCRRVTGYRHVRQEVTFGEKARTLVPIDPSD</sequence>
<dbReference type="SUPFAM" id="SSF50475">
    <property type="entry name" value="FMN-binding split barrel"/>
    <property type="match status" value="1"/>
</dbReference>
<comment type="caution">
    <text evidence="1">The sequence shown here is derived from an EMBL/GenBank/DDBJ whole genome shotgun (WGS) entry which is preliminary data.</text>
</comment>
<keyword evidence="2" id="KW-1185">Reference proteome</keyword>
<dbReference type="InterPro" id="IPR012349">
    <property type="entry name" value="Split_barrel_FMN-bd"/>
</dbReference>
<dbReference type="AlphaFoldDB" id="A0A939T7Q5"/>
<dbReference type="InterPro" id="IPR024747">
    <property type="entry name" value="Pyridox_Oxase-rel"/>
</dbReference>
<evidence type="ECO:0000313" key="2">
    <source>
        <dbReference type="Proteomes" id="UP000669179"/>
    </source>
</evidence>
<dbReference type="EMBL" id="JAGEOJ010000001">
    <property type="protein sequence ID" value="MBO2446110.1"/>
    <property type="molecule type" value="Genomic_DNA"/>
</dbReference>
<name>A0A939T7Q5_9ACTN</name>
<dbReference type="RefSeq" id="WP_208253676.1">
    <property type="nucleotide sequence ID" value="NZ_JAGEOJ010000001.1"/>
</dbReference>